<protein>
    <submittedName>
        <fullName evidence="1">Uncharacterized protein</fullName>
    </submittedName>
</protein>
<evidence type="ECO:0000313" key="1">
    <source>
        <dbReference type="EMBL" id="CAI8618201.1"/>
    </source>
</evidence>
<dbReference type="EMBL" id="OX451741">
    <property type="protein sequence ID" value="CAI8618201.1"/>
    <property type="molecule type" value="Genomic_DNA"/>
</dbReference>
<accession>A0AAV1B741</accession>
<organism evidence="1 2">
    <name type="scientific">Vicia faba</name>
    <name type="common">Broad bean</name>
    <name type="synonym">Faba vulgaris</name>
    <dbReference type="NCBI Taxonomy" id="3906"/>
    <lineage>
        <taxon>Eukaryota</taxon>
        <taxon>Viridiplantae</taxon>
        <taxon>Streptophyta</taxon>
        <taxon>Embryophyta</taxon>
        <taxon>Tracheophyta</taxon>
        <taxon>Spermatophyta</taxon>
        <taxon>Magnoliopsida</taxon>
        <taxon>eudicotyledons</taxon>
        <taxon>Gunneridae</taxon>
        <taxon>Pentapetalae</taxon>
        <taxon>rosids</taxon>
        <taxon>fabids</taxon>
        <taxon>Fabales</taxon>
        <taxon>Fabaceae</taxon>
        <taxon>Papilionoideae</taxon>
        <taxon>50 kb inversion clade</taxon>
        <taxon>NPAAA clade</taxon>
        <taxon>Hologalegina</taxon>
        <taxon>IRL clade</taxon>
        <taxon>Fabeae</taxon>
        <taxon>Vicia</taxon>
    </lineage>
</organism>
<dbReference type="Proteomes" id="UP001157006">
    <property type="component" value="Chromosome 6"/>
</dbReference>
<reference evidence="1 2" key="1">
    <citation type="submission" date="2023-01" db="EMBL/GenBank/DDBJ databases">
        <authorList>
            <person name="Kreplak J."/>
        </authorList>
    </citation>
    <scope>NUCLEOTIDE SEQUENCE [LARGE SCALE GENOMIC DNA]</scope>
</reference>
<evidence type="ECO:0000313" key="2">
    <source>
        <dbReference type="Proteomes" id="UP001157006"/>
    </source>
</evidence>
<gene>
    <name evidence="1" type="ORF">VFH_VI111960</name>
</gene>
<dbReference type="AlphaFoldDB" id="A0AAV1B741"/>
<name>A0AAV1B741_VICFA</name>
<sequence length="116" mass="13703">MIKKFHHCISVSSRRQYRDMIMERCSRDKRENMDTFGDLFSLYFYLHIPIICELELLVPLSSFETEFLTTINVAPPQVTRNVWAINDSFYPSLTLRFQRILLSLIANCFIDIGSFL</sequence>
<keyword evidence="2" id="KW-1185">Reference proteome</keyword>
<proteinExistence type="predicted"/>